<dbReference type="Proteomes" id="UP001141552">
    <property type="component" value="Unassembled WGS sequence"/>
</dbReference>
<dbReference type="AlphaFoldDB" id="A0A9Q0GB98"/>
<gene>
    <name evidence="1" type="ORF">Tsubulata_037764</name>
</gene>
<reference evidence="1" key="1">
    <citation type="submission" date="2022-02" db="EMBL/GenBank/DDBJ databases">
        <authorList>
            <person name="Henning P.M."/>
            <person name="McCubbin A.G."/>
            <person name="Shore J.S."/>
        </authorList>
    </citation>
    <scope>NUCLEOTIDE SEQUENCE</scope>
    <source>
        <strain evidence="1">F60SS</strain>
        <tissue evidence="1">Leaves</tissue>
    </source>
</reference>
<name>A0A9Q0GB98_9ROSI</name>
<keyword evidence="2" id="KW-1185">Reference proteome</keyword>
<evidence type="ECO:0000313" key="2">
    <source>
        <dbReference type="Proteomes" id="UP001141552"/>
    </source>
</evidence>
<evidence type="ECO:0000313" key="1">
    <source>
        <dbReference type="EMBL" id="KAJ4845301.1"/>
    </source>
</evidence>
<sequence length="133" mass="15496">MITGLVFNVSCTSLRDLNLNKKETPPRGMMEMFLLTLEWIRADRLVIGMGFLRTPKKHRSEWAEDVLFGTKTWFSEIGWEDAAGCREELSPWTAAAYDLCVRRRLPGMLEMARYRCSEVESLLLDCLEEERKM</sequence>
<comment type="caution">
    <text evidence="1">The sequence shown here is derived from an EMBL/GenBank/DDBJ whole genome shotgun (WGS) entry which is preliminary data.</text>
</comment>
<protein>
    <submittedName>
        <fullName evidence="1">Uncharacterized protein</fullName>
    </submittedName>
</protein>
<accession>A0A9Q0GB98</accession>
<dbReference type="EMBL" id="JAKUCV010001724">
    <property type="protein sequence ID" value="KAJ4845301.1"/>
    <property type="molecule type" value="Genomic_DNA"/>
</dbReference>
<proteinExistence type="predicted"/>
<reference evidence="1" key="2">
    <citation type="journal article" date="2023" name="Plants (Basel)">
        <title>Annotation of the Turnera subulata (Passifloraceae) Draft Genome Reveals the S-Locus Evolved after the Divergence of Turneroideae from Passifloroideae in a Stepwise Manner.</title>
        <authorList>
            <person name="Henning P.M."/>
            <person name="Roalson E.H."/>
            <person name="Mir W."/>
            <person name="McCubbin A.G."/>
            <person name="Shore J.S."/>
        </authorList>
    </citation>
    <scope>NUCLEOTIDE SEQUENCE</scope>
    <source>
        <strain evidence="1">F60SS</strain>
    </source>
</reference>
<organism evidence="1 2">
    <name type="scientific">Turnera subulata</name>
    <dbReference type="NCBI Taxonomy" id="218843"/>
    <lineage>
        <taxon>Eukaryota</taxon>
        <taxon>Viridiplantae</taxon>
        <taxon>Streptophyta</taxon>
        <taxon>Embryophyta</taxon>
        <taxon>Tracheophyta</taxon>
        <taxon>Spermatophyta</taxon>
        <taxon>Magnoliopsida</taxon>
        <taxon>eudicotyledons</taxon>
        <taxon>Gunneridae</taxon>
        <taxon>Pentapetalae</taxon>
        <taxon>rosids</taxon>
        <taxon>fabids</taxon>
        <taxon>Malpighiales</taxon>
        <taxon>Passifloraceae</taxon>
        <taxon>Turnera</taxon>
    </lineage>
</organism>